<dbReference type="PANTHER" id="PTHR46254">
    <property type="entry name" value="PROTEIN GVQW1-RELATED"/>
    <property type="match status" value="1"/>
</dbReference>
<keyword evidence="1" id="KW-0812">Transmembrane</keyword>
<evidence type="ECO:0000313" key="2">
    <source>
        <dbReference type="Ensembl" id="ENSCJAP00000080050.1"/>
    </source>
</evidence>
<dbReference type="GeneTree" id="ENSGT00940000161627"/>
<dbReference type="OMA" id="CNLAFWV"/>
<proteinExistence type="predicted"/>
<reference evidence="2" key="2">
    <citation type="submission" date="2025-08" db="UniProtKB">
        <authorList>
            <consortium name="Ensembl"/>
        </authorList>
    </citation>
    <scope>IDENTIFICATION</scope>
</reference>
<dbReference type="Proteomes" id="UP000008225">
    <property type="component" value="Chromosome 12"/>
</dbReference>
<keyword evidence="1" id="KW-1133">Transmembrane helix</keyword>
<reference evidence="2 3" key="1">
    <citation type="submission" date="2009-03" db="EMBL/GenBank/DDBJ databases">
        <authorList>
            <person name="Warren W."/>
            <person name="Ye L."/>
            <person name="Minx P."/>
            <person name="Worley K."/>
            <person name="Gibbs R."/>
            <person name="Wilson R.K."/>
        </authorList>
    </citation>
    <scope>NUCLEOTIDE SEQUENCE [LARGE SCALE GENOMIC DNA]</scope>
</reference>
<feature type="transmembrane region" description="Helical" evidence="1">
    <location>
        <begin position="35"/>
        <end position="57"/>
    </location>
</feature>
<feature type="transmembrane region" description="Helical" evidence="1">
    <location>
        <begin position="6"/>
        <end position="23"/>
    </location>
</feature>
<name>A0A8I3VVK6_CALJA</name>
<evidence type="ECO:0000313" key="3">
    <source>
        <dbReference type="Proteomes" id="UP000008225"/>
    </source>
</evidence>
<keyword evidence="3" id="KW-1185">Reference proteome</keyword>
<evidence type="ECO:0000256" key="1">
    <source>
        <dbReference type="SAM" id="Phobius"/>
    </source>
</evidence>
<sequence>LSLSLSLSLYIYIYIFFFLRWSLDLLSRLECSGVILAHCNLAFWVQAIFCLSLPSSWDYRCLPPCPAKFCIFSRDRVSPCWPGWSQTPDLVIHPPWPPKALGLQA</sequence>
<dbReference type="Ensembl" id="ENSCJAT00000121177.1">
    <property type="protein sequence ID" value="ENSCJAP00000080050.1"/>
    <property type="gene ID" value="ENSCJAG00000076405.1"/>
</dbReference>
<dbReference type="AlphaFoldDB" id="A0A8I3VVK6"/>
<keyword evidence="1" id="KW-0472">Membrane</keyword>
<dbReference type="PANTHER" id="PTHR46254:SF11">
    <property type="entry name" value="SECRETED PROTEIN"/>
    <property type="match status" value="1"/>
</dbReference>
<reference evidence="2" key="3">
    <citation type="submission" date="2025-09" db="UniProtKB">
        <authorList>
            <consortium name="Ensembl"/>
        </authorList>
    </citation>
    <scope>IDENTIFICATION</scope>
</reference>
<accession>A0A8I3VVK6</accession>
<organism evidence="2 3">
    <name type="scientific">Callithrix jacchus</name>
    <name type="common">White-tufted-ear marmoset</name>
    <name type="synonym">Simia Jacchus</name>
    <dbReference type="NCBI Taxonomy" id="9483"/>
    <lineage>
        <taxon>Eukaryota</taxon>
        <taxon>Metazoa</taxon>
        <taxon>Chordata</taxon>
        <taxon>Craniata</taxon>
        <taxon>Vertebrata</taxon>
        <taxon>Euteleostomi</taxon>
        <taxon>Mammalia</taxon>
        <taxon>Eutheria</taxon>
        <taxon>Euarchontoglires</taxon>
        <taxon>Primates</taxon>
        <taxon>Haplorrhini</taxon>
        <taxon>Platyrrhini</taxon>
        <taxon>Cebidae</taxon>
        <taxon>Callitrichinae</taxon>
        <taxon>Callithrix</taxon>
        <taxon>Callithrix</taxon>
    </lineage>
</organism>
<protein>
    <submittedName>
        <fullName evidence="2">Uncharacterized protein</fullName>
    </submittedName>
</protein>